<keyword evidence="3" id="KW-1185">Reference proteome</keyword>
<evidence type="ECO:0000256" key="1">
    <source>
        <dbReference type="SAM" id="Phobius"/>
    </source>
</evidence>
<protein>
    <submittedName>
        <fullName evidence="2">Uncharacterized protein</fullName>
    </submittedName>
</protein>
<feature type="transmembrane region" description="Helical" evidence="1">
    <location>
        <begin position="33"/>
        <end position="52"/>
    </location>
</feature>
<keyword evidence="1" id="KW-0812">Transmembrane</keyword>
<dbReference type="EMBL" id="NJAJ01000001">
    <property type="protein sequence ID" value="PHM67755.1"/>
    <property type="molecule type" value="Genomic_DNA"/>
</dbReference>
<comment type="caution">
    <text evidence="2">The sequence shown here is derived from an EMBL/GenBank/DDBJ whole genome shotgun (WGS) entry which is preliminary data.</text>
</comment>
<evidence type="ECO:0000313" key="2">
    <source>
        <dbReference type="EMBL" id="PHM67755.1"/>
    </source>
</evidence>
<keyword evidence="1" id="KW-0472">Membrane</keyword>
<accession>A0A2D0KWR8</accession>
<reference evidence="2 3" key="1">
    <citation type="journal article" date="2017" name="Nat. Microbiol.">
        <title>Natural product diversity associated with the nematode symbionts Photorhabdus and Xenorhabdus.</title>
        <authorList>
            <person name="Tobias N.J."/>
            <person name="Wolff H."/>
            <person name="Djahanschiri B."/>
            <person name="Grundmann F."/>
            <person name="Kronenwerth M."/>
            <person name="Shi Y.M."/>
            <person name="Simonyi S."/>
            <person name="Grun P."/>
            <person name="Shapiro-Ilan D."/>
            <person name="Pidot S.J."/>
            <person name="Stinear T.P."/>
            <person name="Ebersberger I."/>
            <person name="Bode H.B."/>
        </authorList>
    </citation>
    <scope>NUCLEOTIDE SEQUENCE [LARGE SCALE GENOMIC DNA]</scope>
    <source>
        <strain evidence="2 3">DSM 17904</strain>
    </source>
</reference>
<keyword evidence="1" id="KW-1133">Transmembrane helix</keyword>
<proteinExistence type="predicted"/>
<sequence>MILCIVIYSKFDGIKNNKMEIYKKYTMDKADRMLQPIIGGELILLIYISFSLEGRFKFLGKIENWENQSDTKILAAMNFKRYLSDDIFIINDNSYIKDEVYFMDVRYVELFVSDYLNKNSECFFNGDAFFISPARKTLIEFQHDGYIFLHQLPILISENEKKVISVKG</sequence>
<name>A0A2D0KWR8_9GAMM</name>
<dbReference type="Proteomes" id="UP000222366">
    <property type="component" value="Unassembled WGS sequence"/>
</dbReference>
<organism evidence="2 3">
    <name type="scientific">Xenorhabdus stockiae</name>
    <dbReference type="NCBI Taxonomy" id="351614"/>
    <lineage>
        <taxon>Bacteria</taxon>
        <taxon>Pseudomonadati</taxon>
        <taxon>Pseudomonadota</taxon>
        <taxon>Gammaproteobacteria</taxon>
        <taxon>Enterobacterales</taxon>
        <taxon>Morganellaceae</taxon>
        <taxon>Xenorhabdus</taxon>
    </lineage>
</organism>
<dbReference type="AlphaFoldDB" id="A0A2D0KWR8"/>
<gene>
    <name evidence="2" type="ORF">Xsto_00044</name>
</gene>
<evidence type="ECO:0000313" key="3">
    <source>
        <dbReference type="Proteomes" id="UP000222366"/>
    </source>
</evidence>